<dbReference type="Proteomes" id="UP000054558">
    <property type="component" value="Unassembled WGS sequence"/>
</dbReference>
<gene>
    <name evidence="5" type="ORF">KFL_000810280</name>
</gene>
<dbReference type="InterPro" id="IPR001611">
    <property type="entry name" value="Leu-rich_rpt"/>
</dbReference>
<dbReference type="Pfam" id="PF13516">
    <property type="entry name" value="LRR_6"/>
    <property type="match status" value="3"/>
</dbReference>
<evidence type="ECO:0000256" key="1">
    <source>
        <dbReference type="ARBA" id="ARBA00004245"/>
    </source>
</evidence>
<comment type="subcellular location">
    <subcellularLocation>
        <location evidence="1">Cytoplasm</location>
        <location evidence="1">Cytoskeleton</location>
    </subcellularLocation>
</comment>
<organism evidence="5 6">
    <name type="scientific">Klebsormidium nitens</name>
    <name type="common">Green alga</name>
    <name type="synonym">Ulothrix nitens</name>
    <dbReference type="NCBI Taxonomy" id="105231"/>
    <lineage>
        <taxon>Eukaryota</taxon>
        <taxon>Viridiplantae</taxon>
        <taxon>Streptophyta</taxon>
        <taxon>Klebsormidiophyceae</taxon>
        <taxon>Klebsormidiales</taxon>
        <taxon>Klebsormidiaceae</taxon>
        <taxon>Klebsormidium</taxon>
    </lineage>
</organism>
<dbReference type="SUPFAM" id="SSF52047">
    <property type="entry name" value="RNI-like"/>
    <property type="match status" value="1"/>
</dbReference>
<evidence type="ECO:0000256" key="2">
    <source>
        <dbReference type="ARBA" id="ARBA00022490"/>
    </source>
</evidence>
<sequence>MAEPRLSESGAPIPQEKPATPGLSRLSTSRSPPPDNPTSEASRKATPTPPPGTAPGTQSNPFSRLRSLSRRPSTQPGPAGGDADELAGSNGAAERETRPQRPFIVPQLTELCVNTISASFEQRPTFGKMPDKFVKAVTKRVALDLPLEVAGQLIEDEDYWRRRTALRWRNCDVSVLGKTWKQLYMERNLEAALESYDPAVTELESLRQLVAFAAPFVQQLVIKQLPSHLDLGILFEGFLGNVLQSLSVSYGLRNVGMDYTSDLFGMKLADCRALAAALPRARALTALALANDVLDDDKVKALAAGLADNRTVTKLDLSHNKIGDRGARALAKALDEKSVLTTLNLCDNKVGAEGGKALARVLQTSPSLTSLNLRLNSLGDEGGAHIGQALAENSTLKALHLGSNFLGRGAIAAIADALQTNKALPLASLDVTCNPDIGVEGGQLLREALEQATSVKECDVRLSNMGEDTEAAIAAYVESR</sequence>
<evidence type="ECO:0000256" key="3">
    <source>
        <dbReference type="ARBA" id="ARBA00023212"/>
    </source>
</evidence>
<dbReference type="OrthoDB" id="341587at2759"/>
<evidence type="ECO:0000256" key="4">
    <source>
        <dbReference type="SAM" id="MobiDB-lite"/>
    </source>
</evidence>
<reference evidence="5 6" key="1">
    <citation type="journal article" date="2014" name="Nat. Commun.">
        <title>Klebsormidium flaccidum genome reveals primary factors for plant terrestrial adaptation.</title>
        <authorList>
            <person name="Hori K."/>
            <person name="Maruyama F."/>
            <person name="Fujisawa T."/>
            <person name="Togashi T."/>
            <person name="Yamamoto N."/>
            <person name="Seo M."/>
            <person name="Sato S."/>
            <person name="Yamada T."/>
            <person name="Mori H."/>
            <person name="Tajima N."/>
            <person name="Moriyama T."/>
            <person name="Ikeuchi M."/>
            <person name="Watanabe M."/>
            <person name="Wada H."/>
            <person name="Kobayashi K."/>
            <person name="Saito M."/>
            <person name="Masuda T."/>
            <person name="Sasaki-Sekimoto Y."/>
            <person name="Mashiguchi K."/>
            <person name="Awai K."/>
            <person name="Shimojima M."/>
            <person name="Masuda S."/>
            <person name="Iwai M."/>
            <person name="Nobusawa T."/>
            <person name="Narise T."/>
            <person name="Kondo S."/>
            <person name="Saito H."/>
            <person name="Sato R."/>
            <person name="Murakawa M."/>
            <person name="Ihara Y."/>
            <person name="Oshima-Yamada Y."/>
            <person name="Ohtaka K."/>
            <person name="Satoh M."/>
            <person name="Sonobe K."/>
            <person name="Ishii M."/>
            <person name="Ohtani R."/>
            <person name="Kanamori-Sato M."/>
            <person name="Honoki R."/>
            <person name="Miyazaki D."/>
            <person name="Mochizuki H."/>
            <person name="Umetsu J."/>
            <person name="Higashi K."/>
            <person name="Shibata D."/>
            <person name="Kamiya Y."/>
            <person name="Sato N."/>
            <person name="Nakamura Y."/>
            <person name="Tabata S."/>
            <person name="Ida S."/>
            <person name="Kurokawa K."/>
            <person name="Ohta H."/>
        </authorList>
    </citation>
    <scope>NUCLEOTIDE SEQUENCE [LARGE SCALE GENOMIC DNA]</scope>
    <source>
        <strain evidence="5 6">NIES-2285</strain>
    </source>
</reference>
<keyword evidence="6" id="KW-1185">Reference proteome</keyword>
<accession>A0A1Y1HY77</accession>
<dbReference type="InterPro" id="IPR052410">
    <property type="entry name" value="DRC5"/>
</dbReference>
<dbReference type="GO" id="GO:0005856">
    <property type="term" value="C:cytoskeleton"/>
    <property type="evidence" value="ECO:0007669"/>
    <property type="project" value="UniProtKB-SubCell"/>
</dbReference>
<dbReference type="InterPro" id="IPR032675">
    <property type="entry name" value="LRR_dom_sf"/>
</dbReference>
<feature type="compositionally biased region" description="Low complexity" evidence="4">
    <location>
        <begin position="63"/>
        <end position="73"/>
    </location>
</feature>
<evidence type="ECO:0000313" key="6">
    <source>
        <dbReference type="Proteomes" id="UP000054558"/>
    </source>
</evidence>
<dbReference type="OMA" id="PVCHVAR"/>
<dbReference type="Gene3D" id="3.80.10.10">
    <property type="entry name" value="Ribonuclease Inhibitor"/>
    <property type="match status" value="2"/>
</dbReference>
<protein>
    <submittedName>
        <fullName evidence="5">Uncharacterized protein</fullName>
    </submittedName>
</protein>
<dbReference type="PANTHER" id="PTHR24107">
    <property type="entry name" value="YNEIN REGULATORY COMPLEX SUBUNIT 5"/>
    <property type="match status" value="1"/>
</dbReference>
<dbReference type="PANTHER" id="PTHR24107:SF20">
    <property type="entry name" value="DYNEIN REGULATORY COMPLEX SUBUNIT 5"/>
    <property type="match status" value="1"/>
</dbReference>
<dbReference type="STRING" id="105231.A0A1Y1HY77"/>
<dbReference type="AlphaFoldDB" id="A0A1Y1HY77"/>
<name>A0A1Y1HY77_KLENI</name>
<dbReference type="SMART" id="SM00368">
    <property type="entry name" value="LRR_RI"/>
    <property type="match status" value="6"/>
</dbReference>
<feature type="region of interest" description="Disordered" evidence="4">
    <location>
        <begin position="1"/>
        <end position="103"/>
    </location>
</feature>
<evidence type="ECO:0000313" key="5">
    <source>
        <dbReference type="EMBL" id="GAQ81487.1"/>
    </source>
</evidence>
<feature type="compositionally biased region" description="Low complexity" evidence="4">
    <location>
        <begin position="20"/>
        <end position="30"/>
    </location>
</feature>
<keyword evidence="2" id="KW-0963">Cytoplasm</keyword>
<proteinExistence type="predicted"/>
<dbReference type="EMBL" id="DF237030">
    <property type="protein sequence ID" value="GAQ81487.1"/>
    <property type="molecule type" value="Genomic_DNA"/>
</dbReference>
<keyword evidence="3" id="KW-0206">Cytoskeleton</keyword>